<dbReference type="Proteomes" id="UP001196870">
    <property type="component" value="Unassembled WGS sequence"/>
</dbReference>
<comment type="caution">
    <text evidence="1">The sequence shown here is derived from an EMBL/GenBank/DDBJ whole genome shotgun (WGS) entry which is preliminary data.</text>
</comment>
<dbReference type="EMBL" id="JAAGBB010000028">
    <property type="protein sequence ID" value="MBR0666956.1"/>
    <property type="molecule type" value="Genomic_DNA"/>
</dbReference>
<organism evidence="1 2">
    <name type="scientific">Plastoroseomonas hellenica</name>
    <dbReference type="NCBI Taxonomy" id="2687306"/>
    <lineage>
        <taxon>Bacteria</taxon>
        <taxon>Pseudomonadati</taxon>
        <taxon>Pseudomonadota</taxon>
        <taxon>Alphaproteobacteria</taxon>
        <taxon>Acetobacterales</taxon>
        <taxon>Acetobacteraceae</taxon>
        <taxon>Plastoroseomonas</taxon>
    </lineage>
</organism>
<proteinExistence type="predicted"/>
<keyword evidence="2" id="KW-1185">Reference proteome</keyword>
<reference evidence="2" key="1">
    <citation type="journal article" date="2021" name="Syst. Appl. Microbiol.">
        <title>Roseomonas hellenica sp. nov., isolated from roots of wild-growing Alkanna tinctoria.</title>
        <authorList>
            <person name="Rat A."/>
            <person name="Naranjo H.D."/>
            <person name="Lebbe L."/>
            <person name="Cnockaert M."/>
            <person name="Krigas N."/>
            <person name="Grigoriadou K."/>
            <person name="Maloupa E."/>
            <person name="Willems A."/>
        </authorList>
    </citation>
    <scope>NUCLEOTIDE SEQUENCE [LARGE SCALE GENOMIC DNA]</scope>
    <source>
        <strain evidence="2">LMG 31523</strain>
    </source>
</reference>
<evidence type="ECO:0000313" key="2">
    <source>
        <dbReference type="Proteomes" id="UP001196870"/>
    </source>
</evidence>
<sequence>MDDAVAGRSPFSSASIGATRTRASGEVQYSSFVIVTHSSLIWANFTEARDAAAQILPLARIFNDVNCSGGRRCTYLESVRVALDEAAIRRGAEGRGLDFKVFGQTLEVTISLPAEHLRLLLERLATDQPGTSAPQN</sequence>
<gene>
    <name evidence="1" type="ORF">GXW71_21530</name>
</gene>
<dbReference type="RefSeq" id="WP_211854735.1">
    <property type="nucleotide sequence ID" value="NZ_JAAGBB010000028.1"/>
</dbReference>
<protein>
    <submittedName>
        <fullName evidence="1">Uncharacterized protein</fullName>
    </submittedName>
</protein>
<accession>A0ABS5F360</accession>
<name>A0ABS5F360_9PROT</name>
<evidence type="ECO:0000313" key="1">
    <source>
        <dbReference type="EMBL" id="MBR0666956.1"/>
    </source>
</evidence>